<name>A0A9N7V748_PLEPL</name>
<dbReference type="Gene3D" id="1.25.40.180">
    <property type="match status" value="1"/>
</dbReference>
<gene>
    <name evidence="3" type="ORF">PLEPLA_LOCUS31618</name>
</gene>
<feature type="domain" description="MIF4G" evidence="2">
    <location>
        <begin position="59"/>
        <end position="144"/>
    </location>
</feature>
<feature type="compositionally biased region" description="Basic residues" evidence="1">
    <location>
        <begin position="291"/>
        <end position="300"/>
    </location>
</feature>
<feature type="compositionally biased region" description="Basic and acidic residues" evidence="1">
    <location>
        <begin position="224"/>
        <end position="243"/>
    </location>
</feature>
<dbReference type="PANTHER" id="PTHR23253:SF23">
    <property type="entry name" value="EUKARYOTIC TRANSLATION INITIATION FACTOR 4 GAMMA 3"/>
    <property type="match status" value="1"/>
</dbReference>
<protein>
    <recommendedName>
        <fullName evidence="2">MIF4G domain-containing protein</fullName>
    </recommendedName>
</protein>
<dbReference type="GO" id="GO:0003729">
    <property type="term" value="F:mRNA binding"/>
    <property type="evidence" value="ECO:0007669"/>
    <property type="project" value="TreeGrafter"/>
</dbReference>
<organism evidence="3 4">
    <name type="scientific">Pleuronectes platessa</name>
    <name type="common">European plaice</name>
    <dbReference type="NCBI Taxonomy" id="8262"/>
    <lineage>
        <taxon>Eukaryota</taxon>
        <taxon>Metazoa</taxon>
        <taxon>Chordata</taxon>
        <taxon>Craniata</taxon>
        <taxon>Vertebrata</taxon>
        <taxon>Euteleostomi</taxon>
        <taxon>Actinopterygii</taxon>
        <taxon>Neopterygii</taxon>
        <taxon>Teleostei</taxon>
        <taxon>Neoteleostei</taxon>
        <taxon>Acanthomorphata</taxon>
        <taxon>Carangaria</taxon>
        <taxon>Pleuronectiformes</taxon>
        <taxon>Pleuronectoidei</taxon>
        <taxon>Pleuronectidae</taxon>
        <taxon>Pleuronectes</taxon>
    </lineage>
</organism>
<dbReference type="SUPFAM" id="SSF48371">
    <property type="entry name" value="ARM repeat"/>
    <property type="match status" value="1"/>
</dbReference>
<comment type="caution">
    <text evidence="3">The sequence shown here is derived from an EMBL/GenBank/DDBJ whole genome shotgun (WGS) entry which is preliminary data.</text>
</comment>
<feature type="compositionally biased region" description="Basic and acidic residues" evidence="1">
    <location>
        <begin position="165"/>
        <end position="184"/>
    </location>
</feature>
<dbReference type="EMBL" id="CADEAL010003223">
    <property type="protein sequence ID" value="CAB1443902.1"/>
    <property type="molecule type" value="Genomic_DNA"/>
</dbReference>
<dbReference type="InterPro" id="IPR003890">
    <property type="entry name" value="MIF4G-like_typ-3"/>
</dbReference>
<evidence type="ECO:0000259" key="2">
    <source>
        <dbReference type="Pfam" id="PF02854"/>
    </source>
</evidence>
<evidence type="ECO:0000256" key="1">
    <source>
        <dbReference type="SAM" id="MobiDB-lite"/>
    </source>
</evidence>
<sequence>MNQHDPVHPAGESVRLSSLLSYLAGHLLKTHKFATEPRQTHHQTDRHRLLINLQKAEDSEIFKLKMQTAAIIHDCVVRLLNHRDKESVECLCDLLTTMGKVLDLEEAKPQMDEYFIQIEKIVEEGKTSSQIRLMLQAIIDLRLHNWVSRGPEQGPKVQQQLLSNDTERQPDPSEQRDQLVKNEEPWTTVPNRTKRRTRDSKNIPKVSKNNWVSRGPEQGPITIVHKEAKIKEKEEPRKVDEKIQQGPWAQVPLVKGSGGGAKAGDSALQSSPSPQPSTPPQEKADFDGRRGNKNRNRRNRLYNLLHNAPALSQPDPLTRGTSSKELLESPAPEDEWYW</sequence>
<evidence type="ECO:0000313" key="3">
    <source>
        <dbReference type="EMBL" id="CAB1443902.1"/>
    </source>
</evidence>
<accession>A0A9N7V748</accession>
<feature type="region of interest" description="Disordered" evidence="1">
    <location>
        <begin position="150"/>
        <end position="338"/>
    </location>
</feature>
<reference evidence="3" key="1">
    <citation type="submission" date="2020-03" db="EMBL/GenBank/DDBJ databases">
        <authorList>
            <person name="Weist P."/>
        </authorList>
    </citation>
    <scope>NUCLEOTIDE SEQUENCE</scope>
</reference>
<dbReference type="AlphaFoldDB" id="A0A9N7V748"/>
<dbReference type="Proteomes" id="UP001153269">
    <property type="component" value="Unassembled WGS sequence"/>
</dbReference>
<dbReference type="GO" id="GO:0003743">
    <property type="term" value="F:translation initiation factor activity"/>
    <property type="evidence" value="ECO:0007669"/>
    <property type="project" value="TreeGrafter"/>
</dbReference>
<evidence type="ECO:0000313" key="4">
    <source>
        <dbReference type="Proteomes" id="UP001153269"/>
    </source>
</evidence>
<keyword evidence="4" id="KW-1185">Reference proteome</keyword>
<dbReference type="PANTHER" id="PTHR23253">
    <property type="entry name" value="EUKARYOTIC TRANSLATION INITIATION FACTOR 4 GAMMA"/>
    <property type="match status" value="1"/>
</dbReference>
<proteinExistence type="predicted"/>
<dbReference type="GO" id="GO:0016281">
    <property type="term" value="C:eukaryotic translation initiation factor 4F complex"/>
    <property type="evidence" value="ECO:0007669"/>
    <property type="project" value="TreeGrafter"/>
</dbReference>
<feature type="compositionally biased region" description="Low complexity" evidence="1">
    <location>
        <begin position="263"/>
        <end position="272"/>
    </location>
</feature>
<dbReference type="InterPro" id="IPR016024">
    <property type="entry name" value="ARM-type_fold"/>
</dbReference>
<dbReference type="Pfam" id="PF02854">
    <property type="entry name" value="MIF4G"/>
    <property type="match status" value="1"/>
</dbReference>